<dbReference type="SUPFAM" id="SSF52200">
    <property type="entry name" value="Toll/Interleukin receptor TIR domain"/>
    <property type="match status" value="1"/>
</dbReference>
<dbReference type="InterPro" id="IPR044974">
    <property type="entry name" value="Disease_R_plants"/>
</dbReference>
<dbReference type="EC" id="3.2.2.6" evidence="1"/>
<proteinExistence type="predicted"/>
<keyword evidence="3" id="KW-0677">Repeat</keyword>
<protein>
    <recommendedName>
        <fullName evidence="1">ADP-ribosyl cyclase/cyclic ADP-ribose hydrolase</fullName>
        <ecNumber evidence="1">3.2.2.6</ecNumber>
    </recommendedName>
</protein>
<name>A0AAJ6Y8M0_POPEU</name>
<dbReference type="RefSeq" id="XP_011046331.1">
    <property type="nucleotide sequence ID" value="XM_011048029.1"/>
</dbReference>
<dbReference type="InterPro" id="IPR045344">
    <property type="entry name" value="C-JID"/>
</dbReference>
<dbReference type="GO" id="GO:0006952">
    <property type="term" value="P:defense response"/>
    <property type="evidence" value="ECO:0007669"/>
    <property type="project" value="InterPro"/>
</dbReference>
<feature type="domain" description="TIR" evidence="8">
    <location>
        <begin position="36"/>
        <end position="201"/>
    </location>
</feature>
<keyword evidence="9" id="KW-1185">Reference proteome</keyword>
<dbReference type="InterPro" id="IPR032675">
    <property type="entry name" value="LRR_dom_sf"/>
</dbReference>
<organism evidence="9 10">
    <name type="scientific">Populus euphratica</name>
    <name type="common">Euphrates poplar</name>
    <dbReference type="NCBI Taxonomy" id="75702"/>
    <lineage>
        <taxon>Eukaryota</taxon>
        <taxon>Viridiplantae</taxon>
        <taxon>Streptophyta</taxon>
        <taxon>Embryophyta</taxon>
        <taxon>Tracheophyta</taxon>
        <taxon>Spermatophyta</taxon>
        <taxon>Magnoliopsida</taxon>
        <taxon>eudicotyledons</taxon>
        <taxon>Gunneridae</taxon>
        <taxon>Pentapetalae</taxon>
        <taxon>rosids</taxon>
        <taxon>fabids</taxon>
        <taxon>Malpighiales</taxon>
        <taxon>Salicaceae</taxon>
        <taxon>Saliceae</taxon>
        <taxon>Populus</taxon>
    </lineage>
</organism>
<reference evidence="10" key="1">
    <citation type="submission" date="2025-08" db="UniProtKB">
        <authorList>
            <consortium name="RefSeq"/>
        </authorList>
    </citation>
    <scope>IDENTIFICATION</scope>
</reference>
<dbReference type="InterPro" id="IPR002182">
    <property type="entry name" value="NB-ARC"/>
</dbReference>
<evidence type="ECO:0000256" key="4">
    <source>
        <dbReference type="ARBA" id="ARBA00022801"/>
    </source>
</evidence>
<gene>
    <name evidence="10" type="primary">LOC105140977</name>
</gene>
<dbReference type="SUPFAM" id="SSF52058">
    <property type="entry name" value="L domain-like"/>
    <property type="match status" value="1"/>
</dbReference>
<evidence type="ECO:0000313" key="10">
    <source>
        <dbReference type="RefSeq" id="XP_011046331.1"/>
    </source>
</evidence>
<evidence type="ECO:0000259" key="8">
    <source>
        <dbReference type="PROSITE" id="PS50104"/>
    </source>
</evidence>
<dbReference type="Pfam" id="PF23282">
    <property type="entry name" value="WHD_ROQ1"/>
    <property type="match status" value="1"/>
</dbReference>
<dbReference type="GeneID" id="105140977"/>
<dbReference type="Pfam" id="PF00931">
    <property type="entry name" value="NB-ARC"/>
    <property type="match status" value="1"/>
</dbReference>
<accession>A0AAJ6Y8M0</accession>
<dbReference type="GO" id="GO:0007165">
    <property type="term" value="P:signal transduction"/>
    <property type="evidence" value="ECO:0007669"/>
    <property type="project" value="InterPro"/>
</dbReference>
<dbReference type="InterPro" id="IPR058546">
    <property type="entry name" value="RPS4B/Roq1-like_LRR"/>
</dbReference>
<dbReference type="PANTHER" id="PTHR11017:SF573">
    <property type="entry name" value="ADP-RIBOSYL CYCLASE_CYCLIC ADP-RIBOSE HYDROLASE"/>
    <property type="match status" value="1"/>
</dbReference>
<dbReference type="InterPro" id="IPR027417">
    <property type="entry name" value="P-loop_NTPase"/>
</dbReference>
<dbReference type="InterPro" id="IPR058192">
    <property type="entry name" value="WHD_ROQ1-like"/>
</dbReference>
<comment type="catalytic activity">
    <reaction evidence="7">
        <text>NAD(+) + H2O = ADP-D-ribose + nicotinamide + H(+)</text>
        <dbReference type="Rhea" id="RHEA:16301"/>
        <dbReference type="ChEBI" id="CHEBI:15377"/>
        <dbReference type="ChEBI" id="CHEBI:15378"/>
        <dbReference type="ChEBI" id="CHEBI:17154"/>
        <dbReference type="ChEBI" id="CHEBI:57540"/>
        <dbReference type="ChEBI" id="CHEBI:57967"/>
        <dbReference type="EC" id="3.2.2.6"/>
    </reaction>
    <physiologicalReaction direction="left-to-right" evidence="7">
        <dbReference type="Rhea" id="RHEA:16302"/>
    </physiologicalReaction>
</comment>
<dbReference type="Gene3D" id="1.10.8.430">
    <property type="entry name" value="Helical domain of apoptotic protease-activating factors"/>
    <property type="match status" value="1"/>
</dbReference>
<dbReference type="KEGG" id="peu:105140977"/>
<dbReference type="FunFam" id="3.40.50.10140:FF:000007">
    <property type="entry name" value="Disease resistance protein (TIR-NBS-LRR class)"/>
    <property type="match status" value="1"/>
</dbReference>
<dbReference type="Proteomes" id="UP000694918">
    <property type="component" value="Unplaced"/>
</dbReference>
<dbReference type="Pfam" id="PF01582">
    <property type="entry name" value="TIR"/>
    <property type="match status" value="1"/>
</dbReference>
<dbReference type="PRINTS" id="PR00364">
    <property type="entry name" value="DISEASERSIST"/>
</dbReference>
<dbReference type="PROSITE" id="PS50104">
    <property type="entry name" value="TIR"/>
    <property type="match status" value="1"/>
</dbReference>
<dbReference type="Gene3D" id="3.80.10.10">
    <property type="entry name" value="Ribonuclease Inhibitor"/>
    <property type="match status" value="3"/>
</dbReference>
<evidence type="ECO:0000256" key="3">
    <source>
        <dbReference type="ARBA" id="ARBA00022737"/>
    </source>
</evidence>
<evidence type="ECO:0000256" key="2">
    <source>
        <dbReference type="ARBA" id="ARBA00022614"/>
    </source>
</evidence>
<keyword evidence="4" id="KW-0378">Hydrolase</keyword>
<dbReference type="GO" id="GO:0061809">
    <property type="term" value="F:NAD+ nucleosidase activity, cyclic ADP-ribose generating"/>
    <property type="evidence" value="ECO:0007669"/>
    <property type="project" value="UniProtKB-EC"/>
</dbReference>
<evidence type="ECO:0000256" key="6">
    <source>
        <dbReference type="ARBA" id="ARBA00023027"/>
    </source>
</evidence>
<dbReference type="SMART" id="SM00255">
    <property type="entry name" value="TIR"/>
    <property type="match status" value="1"/>
</dbReference>
<dbReference type="Gene3D" id="3.40.50.300">
    <property type="entry name" value="P-loop containing nucleotide triphosphate hydrolases"/>
    <property type="match status" value="1"/>
</dbReference>
<dbReference type="SUPFAM" id="SSF52540">
    <property type="entry name" value="P-loop containing nucleoside triphosphate hydrolases"/>
    <property type="match status" value="1"/>
</dbReference>
<dbReference type="Pfam" id="PF20160">
    <property type="entry name" value="C-JID"/>
    <property type="match status" value="1"/>
</dbReference>
<evidence type="ECO:0000256" key="7">
    <source>
        <dbReference type="ARBA" id="ARBA00047304"/>
    </source>
</evidence>
<dbReference type="InterPro" id="IPR042197">
    <property type="entry name" value="Apaf_helical"/>
</dbReference>
<dbReference type="Pfam" id="PF23286">
    <property type="entry name" value="LRR_13"/>
    <property type="match status" value="2"/>
</dbReference>
<dbReference type="GO" id="GO:0043531">
    <property type="term" value="F:ADP binding"/>
    <property type="evidence" value="ECO:0007669"/>
    <property type="project" value="InterPro"/>
</dbReference>
<dbReference type="PANTHER" id="PTHR11017">
    <property type="entry name" value="LEUCINE-RICH REPEAT-CONTAINING PROTEIN"/>
    <property type="match status" value="1"/>
</dbReference>
<keyword evidence="5" id="KW-0611">Plant defense</keyword>
<evidence type="ECO:0000313" key="9">
    <source>
        <dbReference type="Proteomes" id="UP000694918"/>
    </source>
</evidence>
<dbReference type="Gene3D" id="3.40.50.10140">
    <property type="entry name" value="Toll/interleukin-1 receptor homology (TIR) domain"/>
    <property type="match status" value="1"/>
</dbReference>
<keyword evidence="6" id="KW-0520">NAD</keyword>
<keyword evidence="2" id="KW-0433">Leucine-rich repeat</keyword>
<evidence type="ECO:0000256" key="5">
    <source>
        <dbReference type="ARBA" id="ARBA00022821"/>
    </source>
</evidence>
<sequence length="1286" mass="145442">MLWAPDGLKCFLYFTSGIWLSESFDPMASSSSTNCWKHDVFLNFRGQDTRNTFTGHLHQALCNKGVHVYIDDELERGKEIAPALLQAIEQSRISIVVFSETYACSSYCLDELVKMIECKESKGQVVLPVFYNVDPSDVEVQNDSFGEPVLRAASCAAASMDKLLEWKEALTKAARLSGWHLDNGNEAKTIQSIVEKVLAILNRAFLHVADYPVGLDSHIQDLNCQLRLASNDVCMVGILGIGGIGKTTVAKAIYNEIANQFEGSSFLANVREMAKQNKVVELQQTLLSQILGNKNWSVGNIDFGISVIKDRLCSKKVLIVVDDVDNVDQLKRLAGEPDWFGAGSRVIITSRDEHVLVSHGVRFVHKVEELCPGDAFQLFSWHAFRNSQPKEEFMMHSCDAVTYAKGLPLALVVLGSFLYGRSVHEWESQLDKLKQIPNKKIYEILKISYDGLEDGTQKAIFLDIACFFRGMDKDYVMKVFLACDFKPIIGVQVLIEKSLISIENNKLQMHDLLQAMGRQIVQQESPNIPGRRSRLWFHEDIAHVLTENMGTDEIEAIMLDFHEPEEMHLSAKAFKKMKRLRILIIRNALLTVAPVYLSNELRWLEWPGCPLLSLPSTFHARKLVVLNMQHSFISHFEGFKNYSCLKFMNFSGCGFLKETPDFSTIRNLERLNLEGCANLVEVHQSVGYLDKLEFLNVEFCSNLRSLPRRVKLKSLNTLLLSGCQVLEAFPDVVEKMQCLEKLCLSGTAIKALPSSIKNISGLKVLTLTFCKNLADLPNSIYKLTHLECLLLEGCSKLDKFPVNGENEVPSNFLTSSNCYENSSGSDFLPAQANSLDGSSSLGFPSLRWLDLRNCCLRNVNFLKMHDCFPMLKELDLSGNSFAIFPETLSLFTHLKSLRLHKCKKLQEIPELPRNIKRLEARDCELLERYSPLEKEGEWPAKLRVVDFSNCHKLAKNQGKNLEDAFFSKAFHKQFQVEIFLPGNKIPEWFAFTSEQGSLTYLVPSSVFEKIQGLVICSILCLEDEVTANISCEMFVDGKSMILCSRHFFPLETDHMWLYYQPYCYTRALGTARNDLVRFEISFEVLGAPRGSALKMCGIYFIYKQDKTVSDPSSTQSTSYHTDHSVSFDLMTSCYVDDPDFALSPSMNRKRPASSDLTEGCNNDDLELSLNPKVSRKKTADNQRGEQFSFSLQPMDQKPGNPLISSKSGEHQLEHWLSLSLQPMDVSNWNPMCIKKLEEKVQLQPKSKETMSFFNELGGTPIREQAAVEEYETEKDETYISDVESLA</sequence>
<dbReference type="FunFam" id="1.10.8.430:FF:000002">
    <property type="entry name" value="Disease resistance protein (TIR-NBS-LRR class)"/>
    <property type="match status" value="1"/>
</dbReference>
<dbReference type="InterPro" id="IPR000157">
    <property type="entry name" value="TIR_dom"/>
</dbReference>
<evidence type="ECO:0000256" key="1">
    <source>
        <dbReference type="ARBA" id="ARBA00011982"/>
    </source>
</evidence>
<dbReference type="InterPro" id="IPR035897">
    <property type="entry name" value="Toll_tir_struct_dom_sf"/>
</dbReference>